<dbReference type="GO" id="GO:0022857">
    <property type="term" value="F:transmembrane transporter activity"/>
    <property type="evidence" value="ECO:0007669"/>
    <property type="project" value="InterPro"/>
</dbReference>
<dbReference type="InterPro" id="IPR020846">
    <property type="entry name" value="MFS_dom"/>
</dbReference>
<dbReference type="PANTHER" id="PTHR23513">
    <property type="entry name" value="INTEGRAL MEMBRANE EFFLUX PROTEIN-RELATED"/>
    <property type="match status" value="1"/>
</dbReference>
<evidence type="ECO:0000313" key="8">
    <source>
        <dbReference type="EMBL" id="SDO25223.1"/>
    </source>
</evidence>
<evidence type="ECO:0000256" key="4">
    <source>
        <dbReference type="ARBA" id="ARBA00022989"/>
    </source>
</evidence>
<comment type="subcellular location">
    <subcellularLocation>
        <location evidence="1">Cell membrane</location>
        <topology evidence="1">Multi-pass membrane protein</topology>
    </subcellularLocation>
</comment>
<dbReference type="InterPro" id="IPR011701">
    <property type="entry name" value="MFS"/>
</dbReference>
<feature type="domain" description="Major facilitator superfamily (MFS) profile" evidence="7">
    <location>
        <begin position="191"/>
        <end position="378"/>
    </location>
</feature>
<evidence type="ECO:0000256" key="3">
    <source>
        <dbReference type="ARBA" id="ARBA00022692"/>
    </source>
</evidence>
<accession>A0A1H0I1F4</accession>
<dbReference type="CDD" id="cd06173">
    <property type="entry name" value="MFS_MefA_like"/>
    <property type="match status" value="1"/>
</dbReference>
<dbReference type="Gene3D" id="1.20.1250.20">
    <property type="entry name" value="MFS general substrate transporter like domains"/>
    <property type="match status" value="1"/>
</dbReference>
<protein>
    <submittedName>
        <fullName evidence="8">Predicted arabinose efflux permease, MFS family</fullName>
    </submittedName>
</protein>
<feature type="domain" description="Major facilitator superfamily (MFS) profile" evidence="7">
    <location>
        <begin position="1"/>
        <end position="166"/>
    </location>
</feature>
<dbReference type="EMBL" id="FNJB01000002">
    <property type="protein sequence ID" value="SDO25223.1"/>
    <property type="molecule type" value="Genomic_DNA"/>
</dbReference>
<dbReference type="AlphaFoldDB" id="A0A1H0I1F4"/>
<evidence type="ECO:0000313" key="9">
    <source>
        <dbReference type="Proteomes" id="UP000199651"/>
    </source>
</evidence>
<dbReference type="PROSITE" id="PS50850">
    <property type="entry name" value="MFS"/>
    <property type="match status" value="2"/>
</dbReference>
<feature type="transmembrane region" description="Helical" evidence="6">
    <location>
        <begin position="78"/>
        <end position="100"/>
    </location>
</feature>
<feature type="transmembrane region" description="Helical" evidence="6">
    <location>
        <begin position="20"/>
        <end position="41"/>
    </location>
</feature>
<evidence type="ECO:0000259" key="7">
    <source>
        <dbReference type="PROSITE" id="PS50850"/>
    </source>
</evidence>
<reference evidence="9" key="1">
    <citation type="submission" date="2016-10" db="EMBL/GenBank/DDBJ databases">
        <authorList>
            <person name="Varghese N."/>
            <person name="Submissions S."/>
        </authorList>
    </citation>
    <scope>NUCLEOTIDE SEQUENCE [LARGE SCALE GENOMIC DNA]</scope>
    <source>
        <strain evidence="9">IBRC-M 10655</strain>
    </source>
</reference>
<keyword evidence="4 6" id="KW-1133">Transmembrane helix</keyword>
<dbReference type="Proteomes" id="UP000199651">
    <property type="component" value="Unassembled WGS sequence"/>
</dbReference>
<feature type="transmembrane region" description="Helical" evidence="6">
    <location>
        <begin position="346"/>
        <end position="366"/>
    </location>
</feature>
<feature type="transmembrane region" description="Helical" evidence="6">
    <location>
        <begin position="112"/>
        <end position="138"/>
    </location>
</feature>
<keyword evidence="5 6" id="KW-0472">Membrane</keyword>
<feature type="transmembrane region" description="Helical" evidence="6">
    <location>
        <begin position="199"/>
        <end position="218"/>
    </location>
</feature>
<sequence length="378" mass="38375">MFGTAITLIVLLLHVKDFGAYAVVAILIAEFVPVTLGAPLAGLLVDRLPNRRLMIVGQLVQAGAVFGVVSVLDRLPLVLVMLVLLGCGTAVVNPAAAALVPVICGERDSTRGYAVVATGRTLGMLGGSAAGGLLVAALGTRDALYLDAATYLAQACLLGFVRAERDPRGTRTRRRRGAAMAGARHVAADPVLRVAQVSLALAMLGVMIADVANVFYVIDVLHGGAATLGILHAAWMIGVFIGVRLAGRVRTERVLLTGLGLSCCTMGAAMLVPALLPFAAPVAAGYLLGGAANGVQNVCNQGLVRSRTPQELRGRVFAAAGAILIGSNVLGTVLGGAVVALAGARWSFAIAGAASLLAGLAALRALRAVGMTKPASVT</sequence>
<evidence type="ECO:0000256" key="1">
    <source>
        <dbReference type="ARBA" id="ARBA00004651"/>
    </source>
</evidence>
<feature type="transmembrane region" description="Helical" evidence="6">
    <location>
        <begin position="278"/>
        <end position="295"/>
    </location>
</feature>
<feature type="transmembrane region" description="Helical" evidence="6">
    <location>
        <begin position="53"/>
        <end position="72"/>
    </location>
</feature>
<evidence type="ECO:0000256" key="5">
    <source>
        <dbReference type="ARBA" id="ARBA00023136"/>
    </source>
</evidence>
<evidence type="ECO:0000256" key="6">
    <source>
        <dbReference type="SAM" id="Phobius"/>
    </source>
</evidence>
<dbReference type="GO" id="GO:0005886">
    <property type="term" value="C:plasma membrane"/>
    <property type="evidence" value="ECO:0007669"/>
    <property type="project" value="UniProtKB-SubCell"/>
</dbReference>
<gene>
    <name evidence="8" type="ORF">SAMN05192558_102359</name>
</gene>
<feature type="transmembrane region" description="Helical" evidence="6">
    <location>
        <begin position="254"/>
        <end position="272"/>
    </location>
</feature>
<dbReference type="Pfam" id="PF07690">
    <property type="entry name" value="MFS_1"/>
    <property type="match status" value="1"/>
</dbReference>
<keyword evidence="2" id="KW-1003">Cell membrane</keyword>
<dbReference type="STRING" id="504798.SAMN05421871_10858"/>
<dbReference type="SUPFAM" id="SSF103473">
    <property type="entry name" value="MFS general substrate transporter"/>
    <property type="match status" value="1"/>
</dbReference>
<evidence type="ECO:0000256" key="2">
    <source>
        <dbReference type="ARBA" id="ARBA00022475"/>
    </source>
</evidence>
<dbReference type="InterPro" id="IPR036259">
    <property type="entry name" value="MFS_trans_sf"/>
</dbReference>
<proteinExistence type="predicted"/>
<keyword evidence="3 6" id="KW-0812">Transmembrane</keyword>
<feature type="transmembrane region" description="Helical" evidence="6">
    <location>
        <begin position="224"/>
        <end position="247"/>
    </location>
</feature>
<dbReference type="PANTHER" id="PTHR23513:SF6">
    <property type="entry name" value="MAJOR FACILITATOR SUPERFAMILY ASSOCIATED DOMAIN-CONTAINING PROTEIN"/>
    <property type="match status" value="1"/>
</dbReference>
<feature type="transmembrane region" description="Helical" evidence="6">
    <location>
        <begin position="316"/>
        <end position="340"/>
    </location>
</feature>
<name>A0A1H0I1F4_9PSEU</name>
<keyword evidence="9" id="KW-1185">Reference proteome</keyword>
<dbReference type="OrthoDB" id="3685956at2"/>
<organism evidence="8 9">
    <name type="scientific">Actinokineospora alba</name>
    <dbReference type="NCBI Taxonomy" id="504798"/>
    <lineage>
        <taxon>Bacteria</taxon>
        <taxon>Bacillati</taxon>
        <taxon>Actinomycetota</taxon>
        <taxon>Actinomycetes</taxon>
        <taxon>Pseudonocardiales</taxon>
        <taxon>Pseudonocardiaceae</taxon>
        <taxon>Actinokineospora</taxon>
    </lineage>
</organism>